<protein>
    <submittedName>
        <fullName evidence="1">Uncharacterized protein</fullName>
    </submittedName>
</protein>
<sequence length="445" mass="51335">MPDIENFDETNRIRFKQFILKGEFFFVGGWHAYDIPASIIVKNNAFVEYIAMIKGKLTHTPTDVVKDIQGDFSIGKKYIDDQNQIDINGETNLEESTYRLFPDLKGQMIFDKEVDYTDLDSSVKLQANFIEDDNNTEIEHDKTWFSGAITVPSIRALDILRNCNLEYTKAELEESISNSIPAQITVKDFWSSTDINSNVNLNADAFNRTLFVVDDLIYLATISNYDLKCDLDITDKNIRQLYLYGRVGIQSNQYIYSMYSKMLVPCTSNTEFAASITVDDYIKELLGDLQIDPEYENYDLLDGVVHMHDYVTPEIDGTVFLSHYHTFRQFNGLIDIVIPYEEDFEGSITVPVIVNGCYKDIPGSVITGNRQLEDIYSEIHILNDKYIKPEPTDDFLVVDSMNDLLDIPREMFKPGMKVYVKETKREYRLGGSIRKRRKECECNHE</sequence>
<name>A0A8S5TGJ6_9CAUD</name>
<organism evidence="1">
    <name type="scientific">Myoviridae sp. ctIty1</name>
    <dbReference type="NCBI Taxonomy" id="2827673"/>
    <lineage>
        <taxon>Viruses</taxon>
        <taxon>Duplodnaviria</taxon>
        <taxon>Heunggongvirae</taxon>
        <taxon>Uroviricota</taxon>
        <taxon>Caudoviricetes</taxon>
    </lineage>
</organism>
<evidence type="ECO:0000313" key="1">
    <source>
        <dbReference type="EMBL" id="DAF62398.1"/>
    </source>
</evidence>
<dbReference type="EMBL" id="BK032823">
    <property type="protein sequence ID" value="DAF62398.1"/>
    <property type="molecule type" value="Genomic_DNA"/>
</dbReference>
<proteinExistence type="predicted"/>
<accession>A0A8S5TGJ6</accession>
<reference evidence="1" key="1">
    <citation type="journal article" date="2021" name="Proc. Natl. Acad. Sci. U.S.A.">
        <title>A Catalog of Tens of Thousands of Viruses from Human Metagenomes Reveals Hidden Associations with Chronic Diseases.</title>
        <authorList>
            <person name="Tisza M.J."/>
            <person name="Buck C.B."/>
        </authorList>
    </citation>
    <scope>NUCLEOTIDE SEQUENCE</scope>
    <source>
        <strain evidence="1">CtIty1</strain>
    </source>
</reference>